<dbReference type="PROSITE" id="PS01081">
    <property type="entry name" value="HTH_TETR_1"/>
    <property type="match status" value="1"/>
</dbReference>
<dbReference type="RefSeq" id="WP_257715413.1">
    <property type="nucleotide sequence ID" value="NZ_JANJOU010000003.1"/>
</dbReference>
<dbReference type="SUPFAM" id="SSF48498">
    <property type="entry name" value="Tetracyclin repressor-like, C-terminal domain"/>
    <property type="match status" value="1"/>
</dbReference>
<proteinExistence type="predicted"/>
<evidence type="ECO:0000313" key="5">
    <source>
        <dbReference type="Proteomes" id="UP001524642"/>
    </source>
</evidence>
<dbReference type="Gene3D" id="1.10.357.10">
    <property type="entry name" value="Tetracycline Repressor, domain 2"/>
    <property type="match status" value="1"/>
</dbReference>
<dbReference type="InterPro" id="IPR036271">
    <property type="entry name" value="Tet_transcr_reg_TetR-rel_C_sf"/>
</dbReference>
<evidence type="ECO:0000256" key="2">
    <source>
        <dbReference type="PROSITE-ProRule" id="PRU00335"/>
    </source>
</evidence>
<dbReference type="SUPFAM" id="SSF46689">
    <property type="entry name" value="Homeodomain-like"/>
    <property type="match status" value="1"/>
</dbReference>
<protein>
    <submittedName>
        <fullName evidence="4">TetR/AcrR family transcriptional regulator</fullName>
    </submittedName>
</protein>
<feature type="domain" description="HTH tetR-type" evidence="3">
    <location>
        <begin position="12"/>
        <end position="72"/>
    </location>
</feature>
<dbReference type="InterPro" id="IPR050109">
    <property type="entry name" value="HTH-type_TetR-like_transc_reg"/>
</dbReference>
<dbReference type="PRINTS" id="PR00455">
    <property type="entry name" value="HTHTETR"/>
</dbReference>
<gene>
    <name evidence="4" type="ORF">NRP21_06790</name>
</gene>
<accession>A0ABT1X1T2</accession>
<evidence type="ECO:0000256" key="1">
    <source>
        <dbReference type="ARBA" id="ARBA00023125"/>
    </source>
</evidence>
<dbReference type="PANTHER" id="PTHR30055">
    <property type="entry name" value="HTH-TYPE TRANSCRIPTIONAL REGULATOR RUTR"/>
    <property type="match status" value="1"/>
</dbReference>
<evidence type="ECO:0000259" key="3">
    <source>
        <dbReference type="PROSITE" id="PS50977"/>
    </source>
</evidence>
<comment type="caution">
    <text evidence="4">The sequence shown here is derived from an EMBL/GenBank/DDBJ whole genome shotgun (WGS) entry which is preliminary data.</text>
</comment>
<sequence length="210" mass="22206">MSCSLAQPSDTSPKRSAILKAGAQLFMASGYANVSMDAVAKEAGVSKATLYAYFSGKEALFSAIVGERCTAIAAESEEMASHAESTGAALRELGRVWIRFLMSPQSLAIHRTVIAECARFPDLARGFYEAGPGRGRAWLGRRLAEAQQQGELRADADPLVAADHLVGLIRGDLYMQAMLGGPVPDDAAMDAVVDAAVAVFLRAYGVPSPR</sequence>
<feature type="DNA-binding region" description="H-T-H motif" evidence="2">
    <location>
        <begin position="35"/>
        <end position="54"/>
    </location>
</feature>
<dbReference type="Pfam" id="PF14246">
    <property type="entry name" value="TetR_C_7"/>
    <property type="match status" value="1"/>
</dbReference>
<dbReference type="EMBL" id="JANJOU010000003">
    <property type="protein sequence ID" value="MCR0981751.1"/>
    <property type="molecule type" value="Genomic_DNA"/>
</dbReference>
<dbReference type="InterPro" id="IPR001647">
    <property type="entry name" value="HTH_TetR"/>
</dbReference>
<evidence type="ECO:0000313" key="4">
    <source>
        <dbReference type="EMBL" id="MCR0981751.1"/>
    </source>
</evidence>
<name>A0ABT1X1T2_9PROT</name>
<dbReference type="PANTHER" id="PTHR30055:SF146">
    <property type="entry name" value="HTH-TYPE TRANSCRIPTIONAL DUAL REGULATOR CECR"/>
    <property type="match status" value="1"/>
</dbReference>
<dbReference type="Gene3D" id="1.10.10.60">
    <property type="entry name" value="Homeodomain-like"/>
    <property type="match status" value="1"/>
</dbReference>
<dbReference type="InterPro" id="IPR023772">
    <property type="entry name" value="DNA-bd_HTH_TetR-type_CS"/>
</dbReference>
<dbReference type="Proteomes" id="UP001524642">
    <property type="component" value="Unassembled WGS sequence"/>
</dbReference>
<dbReference type="InterPro" id="IPR039536">
    <property type="entry name" value="TetR_C_Proteobacteria"/>
</dbReference>
<organism evidence="4 5">
    <name type="scientific">Roseomonas populi</name>
    <dbReference type="NCBI Taxonomy" id="3121582"/>
    <lineage>
        <taxon>Bacteria</taxon>
        <taxon>Pseudomonadati</taxon>
        <taxon>Pseudomonadota</taxon>
        <taxon>Alphaproteobacteria</taxon>
        <taxon>Acetobacterales</taxon>
        <taxon>Roseomonadaceae</taxon>
        <taxon>Roseomonas</taxon>
    </lineage>
</organism>
<dbReference type="InterPro" id="IPR009057">
    <property type="entry name" value="Homeodomain-like_sf"/>
</dbReference>
<keyword evidence="5" id="KW-1185">Reference proteome</keyword>
<keyword evidence="1 2" id="KW-0238">DNA-binding</keyword>
<dbReference type="Pfam" id="PF00440">
    <property type="entry name" value="TetR_N"/>
    <property type="match status" value="1"/>
</dbReference>
<reference evidence="4 5" key="1">
    <citation type="submission" date="2022-06" db="EMBL/GenBank/DDBJ databases">
        <title>Roseomonas CN29.</title>
        <authorList>
            <person name="Cheng Y."/>
            <person name="He X."/>
        </authorList>
    </citation>
    <scope>NUCLEOTIDE SEQUENCE [LARGE SCALE GENOMIC DNA]</scope>
    <source>
        <strain evidence="4 5">CN29</strain>
    </source>
</reference>
<dbReference type="PROSITE" id="PS50977">
    <property type="entry name" value="HTH_TETR_2"/>
    <property type="match status" value="1"/>
</dbReference>